<evidence type="ECO:0000313" key="9">
    <source>
        <dbReference type="Proteomes" id="UP000678499"/>
    </source>
</evidence>
<dbReference type="AlphaFoldDB" id="A0A7R9BZ70"/>
<sequence length="113" mass="12620">MSSKDQLFKSDNLSDAYDINQLFSTKTVAEIRTVKQKIVDDVEKKKADLRNMVGERYRDLIEAANTIASIKTGSEEVRKSIEKIESITCGISGERFLIVGDSKLRCDSVSDGK</sequence>
<evidence type="ECO:0000256" key="1">
    <source>
        <dbReference type="ARBA" id="ARBA00004395"/>
    </source>
</evidence>
<evidence type="ECO:0000256" key="2">
    <source>
        <dbReference type="ARBA" id="ARBA00006653"/>
    </source>
</evidence>
<protein>
    <recommendedName>
        <fullName evidence="3">Conserved oligomeric Golgi complex subunit 1</fullName>
    </recommendedName>
</protein>
<keyword evidence="6" id="KW-0333">Golgi apparatus</keyword>
<evidence type="ECO:0000256" key="7">
    <source>
        <dbReference type="ARBA" id="ARBA00023136"/>
    </source>
</evidence>
<dbReference type="InterPro" id="IPR033370">
    <property type="entry name" value="COG1"/>
</dbReference>
<dbReference type="EMBL" id="CAJPEX010007906">
    <property type="protein sequence ID" value="CAG0924512.1"/>
    <property type="molecule type" value="Genomic_DNA"/>
</dbReference>
<keyword evidence="5" id="KW-0653">Protein transport</keyword>
<dbReference type="GO" id="GO:0015031">
    <property type="term" value="P:protein transport"/>
    <property type="evidence" value="ECO:0007669"/>
    <property type="project" value="UniProtKB-KW"/>
</dbReference>
<comment type="subcellular location">
    <subcellularLocation>
        <location evidence="1">Golgi apparatus membrane</location>
        <topology evidence="1">Peripheral membrane protein</topology>
    </subcellularLocation>
</comment>
<evidence type="ECO:0000256" key="4">
    <source>
        <dbReference type="ARBA" id="ARBA00022448"/>
    </source>
</evidence>
<dbReference type="OrthoDB" id="46189at2759"/>
<dbReference type="EMBL" id="OA889943">
    <property type="protein sequence ID" value="CAD7284360.1"/>
    <property type="molecule type" value="Genomic_DNA"/>
</dbReference>
<dbReference type="PANTHER" id="PTHR31658">
    <property type="entry name" value="CONSERVED OLIGOMERIC GOLGI COMPLEX SUBUNIT 1"/>
    <property type="match status" value="1"/>
</dbReference>
<dbReference type="Proteomes" id="UP000678499">
    <property type="component" value="Unassembled WGS sequence"/>
</dbReference>
<gene>
    <name evidence="8" type="ORF">NMOB1V02_LOCUS11967</name>
</gene>
<evidence type="ECO:0000256" key="3">
    <source>
        <dbReference type="ARBA" id="ARBA00020978"/>
    </source>
</evidence>
<accession>A0A7R9BZ70</accession>
<evidence type="ECO:0000313" key="8">
    <source>
        <dbReference type="EMBL" id="CAD7284360.1"/>
    </source>
</evidence>
<dbReference type="PANTHER" id="PTHR31658:SF0">
    <property type="entry name" value="CONSERVED OLIGOMERIC GOLGI COMPLEX SUBUNIT 1"/>
    <property type="match status" value="1"/>
</dbReference>
<keyword evidence="4" id="KW-0813">Transport</keyword>
<organism evidence="8">
    <name type="scientific">Notodromas monacha</name>
    <dbReference type="NCBI Taxonomy" id="399045"/>
    <lineage>
        <taxon>Eukaryota</taxon>
        <taxon>Metazoa</taxon>
        <taxon>Ecdysozoa</taxon>
        <taxon>Arthropoda</taxon>
        <taxon>Crustacea</taxon>
        <taxon>Oligostraca</taxon>
        <taxon>Ostracoda</taxon>
        <taxon>Podocopa</taxon>
        <taxon>Podocopida</taxon>
        <taxon>Cypridocopina</taxon>
        <taxon>Cypridoidea</taxon>
        <taxon>Cyprididae</taxon>
        <taxon>Notodromas</taxon>
    </lineage>
</organism>
<dbReference type="GO" id="GO:0006891">
    <property type="term" value="P:intra-Golgi vesicle-mediated transport"/>
    <property type="evidence" value="ECO:0007669"/>
    <property type="project" value="InterPro"/>
</dbReference>
<reference evidence="8" key="1">
    <citation type="submission" date="2020-11" db="EMBL/GenBank/DDBJ databases">
        <authorList>
            <person name="Tran Van P."/>
        </authorList>
    </citation>
    <scope>NUCLEOTIDE SEQUENCE</scope>
</reference>
<keyword evidence="9" id="KW-1185">Reference proteome</keyword>
<keyword evidence="7" id="KW-0472">Membrane</keyword>
<dbReference type="Pfam" id="PF08700">
    <property type="entry name" value="VPS51_Exo84_N"/>
    <property type="match status" value="1"/>
</dbReference>
<evidence type="ECO:0000256" key="6">
    <source>
        <dbReference type="ARBA" id="ARBA00023034"/>
    </source>
</evidence>
<comment type="similarity">
    <text evidence="2">Belongs to the COG1 family.</text>
</comment>
<name>A0A7R9BZ70_9CRUS</name>
<evidence type="ECO:0000256" key="5">
    <source>
        <dbReference type="ARBA" id="ARBA00022927"/>
    </source>
</evidence>
<dbReference type="GO" id="GO:0017119">
    <property type="term" value="C:Golgi transport complex"/>
    <property type="evidence" value="ECO:0007669"/>
    <property type="project" value="InterPro"/>
</dbReference>
<dbReference type="GO" id="GO:0000139">
    <property type="term" value="C:Golgi membrane"/>
    <property type="evidence" value="ECO:0007669"/>
    <property type="project" value="UniProtKB-SubCell"/>
</dbReference>
<proteinExistence type="inferred from homology"/>